<gene>
    <name evidence="11" type="ORF">AWJ14_07330</name>
</gene>
<keyword evidence="11" id="KW-0282">Flagellum</keyword>
<evidence type="ECO:0000313" key="12">
    <source>
        <dbReference type="Proteomes" id="UP000094795"/>
    </source>
</evidence>
<dbReference type="EMBL" id="LQZT01000023">
    <property type="protein sequence ID" value="OCW56959.1"/>
    <property type="molecule type" value="Genomic_DNA"/>
</dbReference>
<organism evidence="11 12">
    <name type="scientific">Hoeflea olei</name>
    <dbReference type="NCBI Taxonomy" id="1480615"/>
    <lineage>
        <taxon>Bacteria</taxon>
        <taxon>Pseudomonadati</taxon>
        <taxon>Pseudomonadota</taxon>
        <taxon>Alphaproteobacteria</taxon>
        <taxon>Hyphomicrobiales</taxon>
        <taxon>Rhizobiaceae</taxon>
        <taxon>Hoeflea</taxon>
    </lineage>
</organism>
<dbReference type="Proteomes" id="UP000094795">
    <property type="component" value="Unassembled WGS sequence"/>
</dbReference>
<keyword evidence="2 8" id="KW-0813">Transport</keyword>
<evidence type="ECO:0000256" key="6">
    <source>
        <dbReference type="ARBA" id="ARBA00022989"/>
    </source>
</evidence>
<dbReference type="InterPro" id="IPR050790">
    <property type="entry name" value="ExbB/TolQ_transport"/>
</dbReference>
<dbReference type="GO" id="GO:0005886">
    <property type="term" value="C:plasma membrane"/>
    <property type="evidence" value="ECO:0007669"/>
    <property type="project" value="UniProtKB-SubCell"/>
</dbReference>
<dbReference type="OrthoDB" id="4045at2"/>
<evidence type="ECO:0000256" key="4">
    <source>
        <dbReference type="ARBA" id="ARBA00022692"/>
    </source>
</evidence>
<evidence type="ECO:0000256" key="3">
    <source>
        <dbReference type="ARBA" id="ARBA00022475"/>
    </source>
</evidence>
<comment type="similarity">
    <text evidence="8">Belongs to the exbB/tolQ family.</text>
</comment>
<evidence type="ECO:0000259" key="10">
    <source>
        <dbReference type="Pfam" id="PF01618"/>
    </source>
</evidence>
<evidence type="ECO:0000256" key="1">
    <source>
        <dbReference type="ARBA" id="ARBA00004651"/>
    </source>
</evidence>
<sequence length="231" mass="24356">MPIPDSFVSRLGSLLDLGGPVVAILMVGSVLSLAVIMVKVFQFTRGGVGSRGRSEQAVRLFAEGRAREAYELAARGRNPAAEAVAQAISLVSARRLDKPAIEEQVARLATERLHDLQSGLRFLDAVAQLAPLLGLFGTVLGMIDAFKELQSAGNAVDPSVLAGGIWVALLTTAAGLAVAMPVSMILTWFETRIEHERIAIQTLTTDILSGSAPHTPSARDQALSGEALLAH</sequence>
<dbReference type="AlphaFoldDB" id="A0A1C1YTU3"/>
<comment type="subcellular location">
    <subcellularLocation>
        <location evidence="1">Cell membrane</location>
        <topology evidence="1">Multi-pass membrane protein</topology>
    </subcellularLocation>
    <subcellularLocation>
        <location evidence="8">Membrane</location>
        <topology evidence="8">Multi-pass membrane protein</topology>
    </subcellularLocation>
</comment>
<keyword evidence="11" id="KW-0969">Cilium</keyword>
<evidence type="ECO:0000256" key="9">
    <source>
        <dbReference type="SAM" id="Phobius"/>
    </source>
</evidence>
<reference evidence="11 12" key="1">
    <citation type="submission" date="2015-12" db="EMBL/GenBank/DDBJ databases">
        <authorList>
            <person name="Shamseldin A."/>
            <person name="Moawad H."/>
            <person name="Abd El-Rahim W.M."/>
            <person name="Sadowsky M.J."/>
        </authorList>
    </citation>
    <scope>NUCLEOTIDE SEQUENCE [LARGE SCALE GENOMIC DNA]</scope>
    <source>
        <strain evidence="11 12">JC234</strain>
    </source>
</reference>
<evidence type="ECO:0000256" key="8">
    <source>
        <dbReference type="RuleBase" id="RU004057"/>
    </source>
</evidence>
<keyword evidence="11" id="KW-0966">Cell projection</keyword>
<keyword evidence="6 9" id="KW-1133">Transmembrane helix</keyword>
<feature type="transmembrane region" description="Helical" evidence="9">
    <location>
        <begin position="163"/>
        <end position="189"/>
    </location>
</feature>
<keyword evidence="3" id="KW-1003">Cell membrane</keyword>
<keyword evidence="7 9" id="KW-0472">Membrane</keyword>
<keyword evidence="12" id="KW-1185">Reference proteome</keyword>
<dbReference type="PANTHER" id="PTHR30625:SF15">
    <property type="entry name" value="BIOPOLYMER TRANSPORT PROTEIN EXBB"/>
    <property type="match status" value="1"/>
</dbReference>
<dbReference type="RefSeq" id="WP_066180111.1">
    <property type="nucleotide sequence ID" value="NZ_LQZT01000023.1"/>
</dbReference>
<dbReference type="PANTHER" id="PTHR30625">
    <property type="entry name" value="PROTEIN TOLQ"/>
    <property type="match status" value="1"/>
</dbReference>
<evidence type="ECO:0000256" key="5">
    <source>
        <dbReference type="ARBA" id="ARBA00022927"/>
    </source>
</evidence>
<dbReference type="STRING" id="1480615.AWJ14_07330"/>
<name>A0A1C1YTU3_9HYPH</name>
<proteinExistence type="inferred from homology"/>
<dbReference type="Pfam" id="PF01618">
    <property type="entry name" value="MotA_ExbB"/>
    <property type="match status" value="1"/>
</dbReference>
<feature type="domain" description="MotA/TolQ/ExbB proton channel" evidence="10">
    <location>
        <begin position="84"/>
        <end position="198"/>
    </location>
</feature>
<protein>
    <submittedName>
        <fullName evidence="11">Flagellar motor protein MotA</fullName>
    </submittedName>
</protein>
<evidence type="ECO:0000256" key="2">
    <source>
        <dbReference type="ARBA" id="ARBA00022448"/>
    </source>
</evidence>
<dbReference type="InterPro" id="IPR002898">
    <property type="entry name" value="MotA_ExbB_proton_chnl"/>
</dbReference>
<keyword evidence="5 8" id="KW-0653">Protein transport</keyword>
<accession>A0A1C1YTU3</accession>
<comment type="caution">
    <text evidence="11">The sequence shown here is derived from an EMBL/GenBank/DDBJ whole genome shotgun (WGS) entry which is preliminary data.</text>
</comment>
<evidence type="ECO:0000313" key="11">
    <source>
        <dbReference type="EMBL" id="OCW56959.1"/>
    </source>
</evidence>
<feature type="transmembrane region" description="Helical" evidence="9">
    <location>
        <begin position="122"/>
        <end position="143"/>
    </location>
</feature>
<feature type="transmembrane region" description="Helical" evidence="9">
    <location>
        <begin position="20"/>
        <end position="41"/>
    </location>
</feature>
<evidence type="ECO:0000256" key="7">
    <source>
        <dbReference type="ARBA" id="ARBA00023136"/>
    </source>
</evidence>
<keyword evidence="4 9" id="KW-0812">Transmembrane</keyword>
<dbReference type="GO" id="GO:0017038">
    <property type="term" value="P:protein import"/>
    <property type="evidence" value="ECO:0007669"/>
    <property type="project" value="TreeGrafter"/>
</dbReference>